<dbReference type="InterPro" id="IPR040676">
    <property type="entry name" value="DUF5641"/>
</dbReference>
<dbReference type="PANTHER" id="PTHR47331">
    <property type="entry name" value="PHD-TYPE DOMAIN-CONTAINING PROTEIN"/>
    <property type="match status" value="1"/>
</dbReference>
<feature type="domain" description="DUF5641" evidence="1">
    <location>
        <begin position="55"/>
        <end position="139"/>
    </location>
</feature>
<dbReference type="Pfam" id="PF18701">
    <property type="entry name" value="DUF5641"/>
    <property type="match status" value="1"/>
</dbReference>
<name>A0A310SBM6_9HYME</name>
<evidence type="ECO:0000259" key="1">
    <source>
        <dbReference type="Pfam" id="PF18701"/>
    </source>
</evidence>
<gene>
    <name evidence="2" type="ORF">WN48_06677</name>
</gene>
<dbReference type="OrthoDB" id="6432478at2759"/>
<dbReference type="AlphaFoldDB" id="A0A310SBM6"/>
<keyword evidence="3" id="KW-1185">Reference proteome</keyword>
<evidence type="ECO:0000313" key="3">
    <source>
        <dbReference type="Proteomes" id="UP000250275"/>
    </source>
</evidence>
<sequence length="143" mass="16326">MLIQIEACFNSRPLCPLTDDPTDLSPLTPGHFLIGDFLTSQPEADLLHLQTNKLNRYQLLQAMLQHFWNRWRSECFHQLQQRNKRTVSSDTKVGPGTLIIIKDDNISPLRWNMGRILELHPGADKIPRVASIHTAEGVTRGTF</sequence>
<reference evidence="2 3" key="1">
    <citation type="submission" date="2015-07" db="EMBL/GenBank/DDBJ databases">
        <title>The genome of Eufriesea mexicana.</title>
        <authorList>
            <person name="Pan H."/>
            <person name="Kapheim K."/>
        </authorList>
    </citation>
    <scope>NUCLEOTIDE SEQUENCE [LARGE SCALE GENOMIC DNA]</scope>
    <source>
        <strain evidence="2">0111107269</strain>
        <tissue evidence="2">Whole body</tissue>
    </source>
</reference>
<accession>A0A310SBM6</accession>
<dbReference type="PANTHER" id="PTHR47331:SF5">
    <property type="entry name" value="RIBONUCLEASE H"/>
    <property type="match status" value="1"/>
</dbReference>
<dbReference type="Proteomes" id="UP000250275">
    <property type="component" value="Unassembled WGS sequence"/>
</dbReference>
<evidence type="ECO:0000313" key="2">
    <source>
        <dbReference type="EMBL" id="OAD46946.1"/>
    </source>
</evidence>
<dbReference type="EMBL" id="KQ803362">
    <property type="protein sequence ID" value="OAD46946.1"/>
    <property type="molecule type" value="Genomic_DNA"/>
</dbReference>
<proteinExistence type="predicted"/>
<protein>
    <recommendedName>
        <fullName evidence="1">DUF5641 domain-containing protein</fullName>
    </recommendedName>
</protein>
<organism evidence="2 3">
    <name type="scientific">Eufriesea mexicana</name>
    <dbReference type="NCBI Taxonomy" id="516756"/>
    <lineage>
        <taxon>Eukaryota</taxon>
        <taxon>Metazoa</taxon>
        <taxon>Ecdysozoa</taxon>
        <taxon>Arthropoda</taxon>
        <taxon>Hexapoda</taxon>
        <taxon>Insecta</taxon>
        <taxon>Pterygota</taxon>
        <taxon>Neoptera</taxon>
        <taxon>Endopterygota</taxon>
        <taxon>Hymenoptera</taxon>
        <taxon>Apocrita</taxon>
        <taxon>Aculeata</taxon>
        <taxon>Apoidea</taxon>
        <taxon>Anthophila</taxon>
        <taxon>Apidae</taxon>
        <taxon>Eufriesea</taxon>
    </lineage>
</organism>